<keyword evidence="1" id="KW-0378">Hydrolase</keyword>
<accession>A0A286RH75</accession>
<feature type="domain" description="PET hydrolase/cutinase-like" evidence="4">
    <location>
        <begin position="83"/>
        <end position="342"/>
    </location>
</feature>
<evidence type="ECO:0000313" key="6">
    <source>
        <dbReference type="Proteomes" id="UP000215086"/>
    </source>
</evidence>
<keyword evidence="2" id="KW-0442">Lipid degradation</keyword>
<dbReference type="PANTHER" id="PTHR10272">
    <property type="entry name" value="PLATELET-ACTIVATING FACTOR ACETYLHYDROLASE"/>
    <property type="match status" value="1"/>
</dbReference>
<dbReference type="Proteomes" id="UP000215086">
    <property type="component" value="Chromosome"/>
</dbReference>
<keyword evidence="6" id="KW-1185">Reference proteome</keyword>
<gene>
    <name evidence="5" type="ORF">THTE_2719</name>
</gene>
<dbReference type="InterPro" id="IPR041127">
    <property type="entry name" value="PET_hydrolase/cutinase-like"/>
</dbReference>
<dbReference type="GO" id="GO:0016042">
    <property type="term" value="P:lipid catabolic process"/>
    <property type="evidence" value="ECO:0007669"/>
    <property type="project" value="UniProtKB-KW"/>
</dbReference>
<dbReference type="EMBL" id="CP018477">
    <property type="protein sequence ID" value="ASV75321.1"/>
    <property type="molecule type" value="Genomic_DNA"/>
</dbReference>
<dbReference type="Gene3D" id="3.40.50.1820">
    <property type="entry name" value="alpha/beta hydrolase"/>
    <property type="match status" value="1"/>
</dbReference>
<protein>
    <recommendedName>
        <fullName evidence="4">PET hydrolase/cutinase-like domain-containing protein</fullName>
    </recommendedName>
</protein>
<dbReference type="AlphaFoldDB" id="A0A286RH75"/>
<dbReference type="KEGG" id="ttf:THTE_2719"/>
<evidence type="ECO:0000313" key="5">
    <source>
        <dbReference type="EMBL" id="ASV75321.1"/>
    </source>
</evidence>
<dbReference type="GO" id="GO:0003847">
    <property type="term" value="F:1-alkyl-2-acetylglycerophosphocholine esterase activity"/>
    <property type="evidence" value="ECO:0007669"/>
    <property type="project" value="TreeGrafter"/>
</dbReference>
<dbReference type="Pfam" id="PF12740">
    <property type="entry name" value="PETase"/>
    <property type="match status" value="1"/>
</dbReference>
<proteinExistence type="predicted"/>
<evidence type="ECO:0000256" key="2">
    <source>
        <dbReference type="ARBA" id="ARBA00022963"/>
    </source>
</evidence>
<reference evidence="5 6" key="1">
    <citation type="journal article" name="Front. Microbiol.">
        <title>Sugar Metabolism of the First Thermophilic Planctomycete Thermogutta terrifontis: Comparative Genomic and Transcriptomic Approaches.</title>
        <authorList>
            <person name="Elcheninov A.G."/>
            <person name="Menzel P."/>
            <person name="Gudbergsdottir S.R."/>
            <person name="Slesarev A.I."/>
            <person name="Kadnikov V.V."/>
            <person name="Krogh A."/>
            <person name="Bonch-Osmolovskaya E.A."/>
            <person name="Peng X."/>
            <person name="Kublanov I.V."/>
        </authorList>
    </citation>
    <scope>NUCLEOTIDE SEQUENCE [LARGE SCALE GENOMIC DNA]</scope>
    <source>
        <strain evidence="5 6">R1</strain>
    </source>
</reference>
<dbReference type="InterPro" id="IPR029058">
    <property type="entry name" value="AB_hydrolase_fold"/>
</dbReference>
<dbReference type="OrthoDB" id="192696at2"/>
<keyword evidence="3" id="KW-0443">Lipid metabolism</keyword>
<evidence type="ECO:0000259" key="4">
    <source>
        <dbReference type="Pfam" id="PF12740"/>
    </source>
</evidence>
<organism evidence="5 6">
    <name type="scientific">Thermogutta terrifontis</name>
    <dbReference type="NCBI Taxonomy" id="1331910"/>
    <lineage>
        <taxon>Bacteria</taxon>
        <taxon>Pseudomonadati</taxon>
        <taxon>Planctomycetota</taxon>
        <taxon>Planctomycetia</taxon>
        <taxon>Pirellulales</taxon>
        <taxon>Thermoguttaceae</taxon>
        <taxon>Thermogutta</taxon>
    </lineage>
</organism>
<evidence type="ECO:0000256" key="3">
    <source>
        <dbReference type="ARBA" id="ARBA00023098"/>
    </source>
</evidence>
<dbReference type="RefSeq" id="WP_095415417.1">
    <property type="nucleotide sequence ID" value="NZ_CP018477.1"/>
</dbReference>
<name>A0A286RH75_9BACT</name>
<dbReference type="SUPFAM" id="SSF53474">
    <property type="entry name" value="alpha/beta-Hydrolases"/>
    <property type="match status" value="1"/>
</dbReference>
<dbReference type="PANTHER" id="PTHR10272:SF0">
    <property type="entry name" value="PLATELET-ACTIVATING FACTOR ACETYLHYDROLASE"/>
    <property type="match status" value="1"/>
</dbReference>
<sequence>MRSVVISSMTVLCVAMSVAQQDTGSDSVGLASFGGFQAAISIGPAAAATDPETPPYLAAGPFLVESLLADWYDQQRNRTIPVKVYYPTEHGQPAPGPMPVILFSHGLGGSREAAAYLGRHWASHGYVSIHLQHPGSDESIWRDKGQPMEALRKAAQNPRAALERIADVRFVLDRLEQLQREPGPLNGRLDLERIGMSGHSFGAHTTLIVAGQVAVLPGGREISQADPRIKAAVVLSPPVPQQPGQREKAFRKIAIPCFYMTGTEDDSPIGETRKEDRRVPFDLSADLADRYLVIFAGGDHMIFSGRERPLFGTPGTTRGGLLSLRRAREKDEVFHRLICAATTAFWDAYLRGDEKARQWLAEGGFEKILGSDGTFEKKLIAPPVSRANAVNTNSDGILTLDEVRAYFGRRFSRRSPTASIPQPTEKP</sequence>
<evidence type="ECO:0000256" key="1">
    <source>
        <dbReference type="ARBA" id="ARBA00022801"/>
    </source>
</evidence>